<name>A0A4D7JPY0_9BACT</name>
<dbReference type="InterPro" id="IPR005467">
    <property type="entry name" value="His_kinase_dom"/>
</dbReference>
<dbReference type="AlphaFoldDB" id="A0A4D7JPY0"/>
<gene>
    <name evidence="12" type="ORF">DCC35_12630</name>
</gene>
<feature type="transmembrane region" description="Helical" evidence="10">
    <location>
        <begin position="359"/>
        <end position="377"/>
    </location>
</feature>
<dbReference type="Pfam" id="PF00512">
    <property type="entry name" value="HisKA"/>
    <property type="match status" value="1"/>
</dbReference>
<keyword evidence="10" id="KW-0472">Membrane</keyword>
<dbReference type="EMBL" id="CP028923">
    <property type="protein sequence ID" value="QCK15530.1"/>
    <property type="molecule type" value="Genomic_DNA"/>
</dbReference>
<feature type="transmembrane region" description="Helical" evidence="10">
    <location>
        <begin position="243"/>
        <end position="261"/>
    </location>
</feature>
<feature type="transmembrane region" description="Helical" evidence="10">
    <location>
        <begin position="297"/>
        <end position="315"/>
    </location>
</feature>
<keyword evidence="4" id="KW-0808">Transferase</keyword>
<dbReference type="GO" id="GO:0005524">
    <property type="term" value="F:ATP binding"/>
    <property type="evidence" value="ECO:0007669"/>
    <property type="project" value="UniProtKB-KW"/>
</dbReference>
<dbReference type="InterPro" id="IPR003594">
    <property type="entry name" value="HATPase_dom"/>
</dbReference>
<evidence type="ECO:0000256" key="4">
    <source>
        <dbReference type="ARBA" id="ARBA00022679"/>
    </source>
</evidence>
<evidence type="ECO:0000256" key="9">
    <source>
        <dbReference type="SAM" id="Coils"/>
    </source>
</evidence>
<dbReference type="PROSITE" id="PS50109">
    <property type="entry name" value="HIS_KIN"/>
    <property type="match status" value="1"/>
</dbReference>
<dbReference type="SUPFAM" id="SSF47384">
    <property type="entry name" value="Homodimeric domain of signal transducing histidine kinase"/>
    <property type="match status" value="1"/>
</dbReference>
<feature type="transmembrane region" description="Helical" evidence="10">
    <location>
        <begin position="273"/>
        <end position="291"/>
    </location>
</feature>
<feature type="domain" description="Histidine kinase" evidence="11">
    <location>
        <begin position="456"/>
        <end position="669"/>
    </location>
</feature>
<accession>A0A4D7JPY0</accession>
<protein>
    <recommendedName>
        <fullName evidence="2">histidine kinase</fullName>
        <ecNumber evidence="2">2.7.13.3</ecNumber>
    </recommendedName>
</protein>
<feature type="coiled-coil region" evidence="9">
    <location>
        <begin position="415"/>
        <end position="449"/>
    </location>
</feature>
<dbReference type="InterPro" id="IPR050351">
    <property type="entry name" value="BphY/WalK/GraS-like"/>
</dbReference>
<dbReference type="SMART" id="SM00388">
    <property type="entry name" value="HisKA"/>
    <property type="match status" value="1"/>
</dbReference>
<dbReference type="GO" id="GO:0030295">
    <property type="term" value="F:protein kinase activator activity"/>
    <property type="evidence" value="ECO:0007669"/>
    <property type="project" value="TreeGrafter"/>
</dbReference>
<dbReference type="Gene3D" id="3.30.565.10">
    <property type="entry name" value="Histidine kinase-like ATPase, C-terminal domain"/>
    <property type="match status" value="1"/>
</dbReference>
<evidence type="ECO:0000259" key="11">
    <source>
        <dbReference type="PROSITE" id="PS50109"/>
    </source>
</evidence>
<dbReference type="Pfam" id="PF07695">
    <property type="entry name" value="7TMR-DISM_7TM"/>
    <property type="match status" value="1"/>
</dbReference>
<evidence type="ECO:0000256" key="2">
    <source>
        <dbReference type="ARBA" id="ARBA00012438"/>
    </source>
</evidence>
<keyword evidence="8" id="KW-0902">Two-component regulatory system</keyword>
<keyword evidence="9" id="KW-0175">Coiled coil</keyword>
<feature type="transmembrane region" description="Helical" evidence="10">
    <location>
        <begin position="204"/>
        <end position="223"/>
    </location>
</feature>
<dbReference type="SUPFAM" id="SSF55874">
    <property type="entry name" value="ATPase domain of HSP90 chaperone/DNA topoisomerase II/histidine kinase"/>
    <property type="match status" value="1"/>
</dbReference>
<dbReference type="GO" id="GO:0007234">
    <property type="term" value="P:osmosensory signaling via phosphorelay pathway"/>
    <property type="evidence" value="ECO:0007669"/>
    <property type="project" value="TreeGrafter"/>
</dbReference>
<feature type="transmembrane region" description="Helical" evidence="10">
    <location>
        <begin position="327"/>
        <end position="347"/>
    </location>
</feature>
<dbReference type="InterPro" id="IPR011623">
    <property type="entry name" value="7TMR_DISM_rcpt_extracell_dom1"/>
</dbReference>
<dbReference type="InterPro" id="IPR036890">
    <property type="entry name" value="HATPase_C_sf"/>
</dbReference>
<dbReference type="Gene3D" id="1.10.287.130">
    <property type="match status" value="1"/>
</dbReference>
<dbReference type="InterPro" id="IPR004358">
    <property type="entry name" value="Sig_transdc_His_kin-like_C"/>
</dbReference>
<keyword evidence="6" id="KW-0418">Kinase</keyword>
<dbReference type="OrthoDB" id="9803982at2"/>
<dbReference type="Proteomes" id="UP000298616">
    <property type="component" value="Chromosome"/>
</dbReference>
<feature type="transmembrane region" description="Helical" evidence="10">
    <location>
        <begin position="175"/>
        <end position="197"/>
    </location>
</feature>
<evidence type="ECO:0000256" key="6">
    <source>
        <dbReference type="ARBA" id="ARBA00022777"/>
    </source>
</evidence>
<dbReference type="PANTHER" id="PTHR42878:SF7">
    <property type="entry name" value="SENSOR HISTIDINE KINASE GLRK"/>
    <property type="match status" value="1"/>
</dbReference>
<evidence type="ECO:0000256" key="7">
    <source>
        <dbReference type="ARBA" id="ARBA00022840"/>
    </source>
</evidence>
<keyword evidence="7" id="KW-0067">ATP-binding</keyword>
<dbReference type="InterPro" id="IPR003661">
    <property type="entry name" value="HisK_dim/P_dom"/>
</dbReference>
<dbReference type="Pfam" id="PF02518">
    <property type="entry name" value="HATPase_c"/>
    <property type="match status" value="1"/>
</dbReference>
<dbReference type="SMART" id="SM00387">
    <property type="entry name" value="HATPase_c"/>
    <property type="match status" value="1"/>
</dbReference>
<evidence type="ECO:0000256" key="5">
    <source>
        <dbReference type="ARBA" id="ARBA00022741"/>
    </source>
</evidence>
<keyword evidence="5" id="KW-0547">Nucleotide-binding</keyword>
<dbReference type="RefSeq" id="WP_137091126.1">
    <property type="nucleotide sequence ID" value="NZ_CP028923.1"/>
</dbReference>
<evidence type="ECO:0000256" key="1">
    <source>
        <dbReference type="ARBA" id="ARBA00000085"/>
    </source>
</evidence>
<dbReference type="CDD" id="cd00082">
    <property type="entry name" value="HisKA"/>
    <property type="match status" value="1"/>
</dbReference>
<dbReference type="InterPro" id="IPR036097">
    <property type="entry name" value="HisK_dim/P_sf"/>
</dbReference>
<proteinExistence type="predicted"/>
<organism evidence="12 13">
    <name type="scientific">Mangrovivirga cuniculi</name>
    <dbReference type="NCBI Taxonomy" id="2715131"/>
    <lineage>
        <taxon>Bacteria</taxon>
        <taxon>Pseudomonadati</taxon>
        <taxon>Bacteroidota</taxon>
        <taxon>Cytophagia</taxon>
        <taxon>Cytophagales</taxon>
        <taxon>Mangrovivirgaceae</taxon>
        <taxon>Mangrovivirga</taxon>
    </lineage>
</organism>
<dbReference type="KEGG" id="fpf:DCC35_12630"/>
<evidence type="ECO:0000313" key="13">
    <source>
        <dbReference type="Proteomes" id="UP000298616"/>
    </source>
</evidence>
<dbReference type="PANTHER" id="PTHR42878">
    <property type="entry name" value="TWO-COMPONENT HISTIDINE KINASE"/>
    <property type="match status" value="1"/>
</dbReference>
<dbReference type="EC" id="2.7.13.3" evidence="2"/>
<keyword evidence="3" id="KW-0597">Phosphoprotein</keyword>
<dbReference type="GO" id="GO:0000155">
    <property type="term" value="F:phosphorelay sensor kinase activity"/>
    <property type="evidence" value="ECO:0007669"/>
    <property type="project" value="InterPro"/>
</dbReference>
<evidence type="ECO:0000256" key="10">
    <source>
        <dbReference type="SAM" id="Phobius"/>
    </source>
</evidence>
<sequence length="677" mass="77729">MISFFRLIHISLVVLLITTKSLASDNTLILTADSPDIIHLTGVWTLESPGNADKKVFIKDGPVNKSKNSYGTYHKNIFVEGDSALDLSIYLPLVRTSFILKINNVRVAEQGKVSQNRKMYNPGMKVRPYDIRLNPGNNTISITYANFAHAKSGLITPPVIGTHDDILWHIRKSDIILTAIYGSIILLGVFFILFFISWKKDHEILYFGLYAIMWALRCITTASKHISFLYNHFEWETLIRLDYFGFYSSILFGFLFFNKLFKKYSKPNFSKIVIAGTSLMILSTIITPVRVFTEATVFVHFILSPVIIYVIYLSYQSYINNDDISKIGLAAAISAMAIFGLEWLLFFQTFSIPDFSIDLGYLLIFLLNASTLSRRFAKRFNQLETLQRETTIQNKKIEDQHNKIQESHNTILIQRNELEKKHEEISAINRSLEEKVFERTKDLERANNELDTFLYRASHDLRRPLTSIQGLCSIALGNLSSEELHQLLKMMRETAGTMDNMLKKLISISEIYHYNDQKDIVNLNNLRVEIFSEFKAKLCSSGVNLDFDYDTEDIHINKRLIFLILFHLVDNSIQYRKKDINNSESKVEIKIKQECKQVVISVYDNGMGIEKSQLENVCKMFYKATDRSTGNGLGLYLCKAAVNKLGGEISILSREHSYTEVIFNIPAEPINTNYHLN</sequence>
<reference evidence="12 13" key="1">
    <citation type="submission" date="2018-04" db="EMBL/GenBank/DDBJ databases">
        <title>Complete genome uncultured novel isolate.</title>
        <authorList>
            <person name="Merlino G."/>
        </authorList>
    </citation>
    <scope>NUCLEOTIDE SEQUENCE [LARGE SCALE GENOMIC DNA]</scope>
    <source>
        <strain evidence="13">R1DC9</strain>
    </source>
</reference>
<evidence type="ECO:0000313" key="12">
    <source>
        <dbReference type="EMBL" id="QCK15530.1"/>
    </source>
</evidence>
<dbReference type="GO" id="GO:0000156">
    <property type="term" value="F:phosphorelay response regulator activity"/>
    <property type="evidence" value="ECO:0007669"/>
    <property type="project" value="TreeGrafter"/>
</dbReference>
<keyword evidence="10" id="KW-0812">Transmembrane</keyword>
<keyword evidence="10" id="KW-1133">Transmembrane helix</keyword>
<keyword evidence="13" id="KW-1185">Reference proteome</keyword>
<evidence type="ECO:0000256" key="8">
    <source>
        <dbReference type="ARBA" id="ARBA00023012"/>
    </source>
</evidence>
<evidence type="ECO:0000256" key="3">
    <source>
        <dbReference type="ARBA" id="ARBA00022553"/>
    </source>
</evidence>
<comment type="catalytic activity">
    <reaction evidence="1">
        <text>ATP + protein L-histidine = ADP + protein N-phospho-L-histidine.</text>
        <dbReference type="EC" id="2.7.13.3"/>
    </reaction>
</comment>
<dbReference type="PRINTS" id="PR00344">
    <property type="entry name" value="BCTRLSENSOR"/>
</dbReference>